<feature type="domain" description="Flagellar assembly protein T N-terminal" evidence="3">
    <location>
        <begin position="26"/>
        <end position="111"/>
    </location>
</feature>
<keyword evidence="4" id="KW-0966">Cell projection</keyword>
<dbReference type="Gene3D" id="3.30.1660.40">
    <property type="entry name" value="FlgT, N-terminal domain"/>
    <property type="match status" value="1"/>
</dbReference>
<proteinExistence type="predicted"/>
<dbReference type="InterPro" id="IPR032370">
    <property type="entry name" value="FlgT_N"/>
</dbReference>
<keyword evidence="4" id="KW-0969">Cilium</keyword>
<comment type="caution">
    <text evidence="4">The sequence shown here is derived from an EMBL/GenBank/DDBJ whole genome shotgun (WGS) entry which is preliminary data.</text>
</comment>
<dbReference type="InterPro" id="IPR038165">
    <property type="entry name" value="FlgT_C_sf"/>
</dbReference>
<dbReference type="Pfam" id="PF16548">
    <property type="entry name" value="FlgT_N"/>
    <property type="match status" value="1"/>
</dbReference>
<protein>
    <submittedName>
        <fullName evidence="4">Flagellar assembly protein T N-terminal domain-containing protein</fullName>
    </submittedName>
</protein>
<feature type="chain" id="PRO_5046597174" evidence="1">
    <location>
        <begin position="25"/>
        <end position="383"/>
    </location>
</feature>
<dbReference type="InterPro" id="IPR032386">
    <property type="entry name" value="FlgT_M"/>
</dbReference>
<gene>
    <name evidence="4" type="ORF">ACFQ1C_04050</name>
</gene>
<evidence type="ECO:0000313" key="4">
    <source>
        <dbReference type="EMBL" id="MFD1007329.1"/>
    </source>
</evidence>
<dbReference type="Pfam" id="PF16539">
    <property type="entry name" value="FlgT_M"/>
    <property type="match status" value="1"/>
</dbReference>
<feature type="signal peptide" evidence="1">
    <location>
        <begin position="1"/>
        <end position="24"/>
    </location>
</feature>
<sequence>MSIKALLPSLLLLLPLTLPLTANANWYQTEGSAPLSLGPETARQQALEQALTEALLQAGASLTTVQSVTNGALSEQQLDIAAQGELMDYVVLKERRAQGRLWLTLRADIWPNKQVTPQCNGRYNPGVTLSNFVLQYPEQARFGQIFDLGTAVTAKLAHHLTPSVNLMTQLPYQVITDRQLPRSPGLRQGGDVLAKQQQSRLLLSGVINDISMAEGDWVKWRFSDMPRQFSLLITLEDSFTGERLVQQRYQVEAPWAYSKHAKVKVLAQEFWHSSYGQPVDQLLQRIARDITNAQSCMKAIGHILQQSEEGILMDLGRQSGIQPGDRFTLINRRQLQPGYYSETSTKVQFVVRQSHTDYSILTPADNQAKQVRITPGDIMTAIH</sequence>
<evidence type="ECO:0000313" key="5">
    <source>
        <dbReference type="Proteomes" id="UP001597048"/>
    </source>
</evidence>
<dbReference type="InterPro" id="IPR038180">
    <property type="entry name" value="FlgT_N_sf"/>
</dbReference>
<dbReference type="Gene3D" id="3.40.50.10610">
    <property type="entry name" value="ABC-type transport auxiliary lipoprotein component"/>
    <property type="match status" value="1"/>
</dbReference>
<evidence type="ECO:0000259" key="3">
    <source>
        <dbReference type="Pfam" id="PF16548"/>
    </source>
</evidence>
<accession>A0ABW3KE60</accession>
<dbReference type="RefSeq" id="WP_379557253.1">
    <property type="nucleotide sequence ID" value="NZ_JBHTJS010000010.1"/>
</dbReference>
<name>A0ABW3KE60_9GAMM</name>
<dbReference type="EMBL" id="JBHTJS010000010">
    <property type="protein sequence ID" value="MFD1007329.1"/>
    <property type="molecule type" value="Genomic_DNA"/>
</dbReference>
<keyword evidence="1" id="KW-0732">Signal</keyword>
<evidence type="ECO:0000259" key="2">
    <source>
        <dbReference type="Pfam" id="PF16539"/>
    </source>
</evidence>
<feature type="domain" description="Flagellar assembly protein T middle" evidence="2">
    <location>
        <begin position="118"/>
        <end position="264"/>
    </location>
</feature>
<dbReference type="Proteomes" id="UP001597048">
    <property type="component" value="Unassembled WGS sequence"/>
</dbReference>
<keyword evidence="5" id="KW-1185">Reference proteome</keyword>
<organism evidence="4 5">
    <name type="scientific">Oceanisphaera ostreae</name>
    <dbReference type="NCBI Taxonomy" id="914151"/>
    <lineage>
        <taxon>Bacteria</taxon>
        <taxon>Pseudomonadati</taxon>
        <taxon>Pseudomonadota</taxon>
        <taxon>Gammaproteobacteria</taxon>
        <taxon>Aeromonadales</taxon>
        <taxon>Aeromonadaceae</taxon>
        <taxon>Oceanisphaera</taxon>
    </lineage>
</organism>
<dbReference type="Gene3D" id="2.40.10.410">
    <property type="entry name" value="FlgT, C-terminal domain"/>
    <property type="match status" value="1"/>
</dbReference>
<reference evidence="5" key="1">
    <citation type="journal article" date="2019" name="Int. J. Syst. Evol. Microbiol.">
        <title>The Global Catalogue of Microorganisms (GCM) 10K type strain sequencing project: providing services to taxonomists for standard genome sequencing and annotation.</title>
        <authorList>
            <consortium name="The Broad Institute Genomics Platform"/>
            <consortium name="The Broad Institute Genome Sequencing Center for Infectious Disease"/>
            <person name="Wu L."/>
            <person name="Ma J."/>
        </authorList>
    </citation>
    <scope>NUCLEOTIDE SEQUENCE [LARGE SCALE GENOMIC DNA]</scope>
    <source>
        <strain evidence="5">CCUG 60525</strain>
    </source>
</reference>
<keyword evidence="4" id="KW-0282">Flagellum</keyword>
<evidence type="ECO:0000256" key="1">
    <source>
        <dbReference type="SAM" id="SignalP"/>
    </source>
</evidence>